<evidence type="ECO:0000256" key="2">
    <source>
        <dbReference type="SAM" id="Phobius"/>
    </source>
</evidence>
<keyword evidence="2" id="KW-0812">Transmembrane</keyword>
<evidence type="ECO:0008006" key="5">
    <source>
        <dbReference type="Google" id="ProtNLM"/>
    </source>
</evidence>
<feature type="region of interest" description="Disordered" evidence="1">
    <location>
        <begin position="1"/>
        <end position="67"/>
    </location>
</feature>
<name>A0A8H3HW77_9AGAM</name>
<comment type="caution">
    <text evidence="3">The sequence shown here is derived from an EMBL/GenBank/DDBJ whole genome shotgun (WGS) entry which is preliminary data.</text>
</comment>
<dbReference type="InterPro" id="IPR010640">
    <property type="entry name" value="Low_temperature_requirement_A"/>
</dbReference>
<feature type="transmembrane region" description="Helical" evidence="2">
    <location>
        <begin position="103"/>
        <end position="124"/>
    </location>
</feature>
<sequence>MWRRLTDEPDPRPPTLHNIDLAGLQMHQWQQNSFEPEEESSPSLDGSRTPEVCQEPEPESEPPKLDDPGSKWVHLFYDLAWAASFASLTGNGKFDNPLDTVNYFIFFTAVLWMWTSQLFIYGMLAATTQGYDVTTYIGHSPGELILIPPSNDPPTPERYAAEKKAYLSILALAIAFTATRQVVLISSSNGGKLISARLGRVIHLIQYLRVILYGTWAESAHIAIKTTNWRSIPSRLKAVTIGLVISNLMFIAALVIAAKDFGESVLGASLKLGLWIGGFFVEFLSHSRLVSSGSSLPTNPDVNLYERLQTITVIILGEGINGIATTLARVLAAPGAGKTMGGNIISAACTIWCIAYIYFQGPKERSSPAFTSARYFPWLMFHFPFLASIVLLLIGMKHQFLVTGFLSSLFKTVDTFNNQTWSLIDINSNVTEWRNMSNPKMERFLIKRGFVWQGEVQKLLDTLQNTTADGQPIDPTLALDVWIQRFSLSVVVKLFKSFTPDQDVLDNLQQRIADYYQNLEQVIQDVNYILYIPEPDLSKAEYYKILSQLLDGPVLNTRCIVGFAGLLLISLSLIDFVHSRPRDRYECGVLISRFLMGLSLCLLLLLNVGAYQKLFVPVNKLNRRAGVFRWLEAYEFRVSRLDWDVITYSVISFWVLPTIAIAYGVQFLIEIVLARFAKRARRKAQEQLVREREQTRPKWRKS</sequence>
<gene>
    <name evidence="3" type="ORF">RDB_LOCUS57723</name>
</gene>
<feature type="transmembrane region" description="Helical" evidence="2">
    <location>
        <begin position="236"/>
        <end position="258"/>
    </location>
</feature>
<dbReference type="Proteomes" id="UP000663827">
    <property type="component" value="Unassembled WGS sequence"/>
</dbReference>
<organism evidence="3 4">
    <name type="scientific">Rhizoctonia solani</name>
    <dbReference type="NCBI Taxonomy" id="456999"/>
    <lineage>
        <taxon>Eukaryota</taxon>
        <taxon>Fungi</taxon>
        <taxon>Dikarya</taxon>
        <taxon>Basidiomycota</taxon>
        <taxon>Agaricomycotina</taxon>
        <taxon>Agaricomycetes</taxon>
        <taxon>Cantharellales</taxon>
        <taxon>Ceratobasidiaceae</taxon>
        <taxon>Rhizoctonia</taxon>
    </lineage>
</organism>
<feature type="transmembrane region" description="Helical" evidence="2">
    <location>
        <begin position="590"/>
        <end position="611"/>
    </location>
</feature>
<dbReference type="PANTHER" id="PTHR42101:SF1">
    <property type="entry name" value="LOW TEMPERATURE REQUIREMENT A"/>
    <property type="match status" value="1"/>
</dbReference>
<feature type="compositionally biased region" description="Basic and acidic residues" evidence="1">
    <location>
        <begin position="1"/>
        <end position="11"/>
    </location>
</feature>
<keyword evidence="2" id="KW-1133">Transmembrane helix</keyword>
<evidence type="ECO:0000313" key="4">
    <source>
        <dbReference type="Proteomes" id="UP000663827"/>
    </source>
</evidence>
<evidence type="ECO:0000256" key="1">
    <source>
        <dbReference type="SAM" id="MobiDB-lite"/>
    </source>
</evidence>
<feature type="transmembrane region" description="Helical" evidence="2">
    <location>
        <begin position="165"/>
        <end position="186"/>
    </location>
</feature>
<evidence type="ECO:0000313" key="3">
    <source>
        <dbReference type="EMBL" id="CAE7123337.1"/>
    </source>
</evidence>
<dbReference type="AlphaFoldDB" id="A0A8H3HW77"/>
<keyword evidence="2" id="KW-0472">Membrane</keyword>
<reference evidence="3" key="1">
    <citation type="submission" date="2021-01" db="EMBL/GenBank/DDBJ databases">
        <authorList>
            <person name="Kaushik A."/>
        </authorList>
    </citation>
    <scope>NUCLEOTIDE SEQUENCE</scope>
    <source>
        <strain evidence="3">AG5</strain>
    </source>
</reference>
<dbReference type="Pfam" id="PF06772">
    <property type="entry name" value="LtrA"/>
    <property type="match status" value="1"/>
</dbReference>
<dbReference type="EMBL" id="CAJNJQ010001154">
    <property type="protein sequence ID" value="CAE7123337.1"/>
    <property type="molecule type" value="Genomic_DNA"/>
</dbReference>
<feature type="transmembrane region" description="Helical" evidence="2">
    <location>
        <begin position="375"/>
        <end position="396"/>
    </location>
</feature>
<dbReference type="PANTHER" id="PTHR42101">
    <property type="entry name" value="CHROMOSOME 16, WHOLE GENOME SHOTGUN SEQUENCE"/>
    <property type="match status" value="1"/>
</dbReference>
<accession>A0A8H3HW77</accession>
<feature type="transmembrane region" description="Helical" evidence="2">
    <location>
        <begin position="198"/>
        <end position="216"/>
    </location>
</feature>
<proteinExistence type="predicted"/>
<protein>
    <recommendedName>
        <fullName evidence="5">Transmembrane protein</fullName>
    </recommendedName>
</protein>
<feature type="transmembrane region" description="Helical" evidence="2">
    <location>
        <begin position="645"/>
        <end position="673"/>
    </location>
</feature>
<feature type="transmembrane region" description="Helical" evidence="2">
    <location>
        <begin position="340"/>
        <end position="359"/>
    </location>
</feature>